<organism evidence="3 4">
    <name type="scientific">Vitis vinifera</name>
    <name type="common">Grape</name>
    <dbReference type="NCBI Taxonomy" id="29760"/>
    <lineage>
        <taxon>Eukaryota</taxon>
        <taxon>Viridiplantae</taxon>
        <taxon>Streptophyta</taxon>
        <taxon>Embryophyta</taxon>
        <taxon>Tracheophyta</taxon>
        <taxon>Spermatophyta</taxon>
        <taxon>Magnoliopsida</taxon>
        <taxon>eudicotyledons</taxon>
        <taxon>Gunneridae</taxon>
        <taxon>Pentapetalae</taxon>
        <taxon>rosids</taxon>
        <taxon>Vitales</taxon>
        <taxon>Vitaceae</taxon>
        <taxon>Viteae</taxon>
        <taxon>Vitis</taxon>
    </lineage>
</organism>
<evidence type="ECO:0000313" key="4">
    <source>
        <dbReference type="Proteomes" id="UP000288805"/>
    </source>
</evidence>
<feature type="compositionally biased region" description="Polar residues" evidence="2">
    <location>
        <begin position="37"/>
        <end position="46"/>
    </location>
</feature>
<name>A0A438E4S7_VITVI</name>
<dbReference type="EMBL" id="QGNW01001393">
    <property type="protein sequence ID" value="RVW42767.1"/>
    <property type="molecule type" value="Genomic_DNA"/>
</dbReference>
<comment type="caution">
    <text evidence="3">The sequence shown here is derived from an EMBL/GenBank/DDBJ whole genome shotgun (WGS) entry which is preliminary data.</text>
</comment>
<sequence length="541" mass="63052">MDFFKVKKFRKAHKPNPEKDSEDKPVPQPEEPKNENGDNMSKPANSDPSGDVEDDDDDFITNEVKRRLKELRRSSFMVLIPEESCPEEEEEEEEGEMSSSEWRDGDAEGRQPWHGFNDVFDKYCERMLFFDRMSAQQLNEAAEKHLLQRSMKHQSSDVPLTPSPRSASKKLSSPFRCLSLKKMEEAEDEAEHLQKPDNNPYQDLEMAYVAHICLTWEALHCQYTQLSQKISCQPENPTCYNHSAQRFQQFQVLLQRFIENEPFEQGPRVEIYARARNLLPKLLQVPNVQDSDQTRMEEESDFLVLASDLIRIIESSILTFHLFLKMDKKKSSGVLNLFGGQNQTATPLQQIQSFLEKKEMKLKELRRKQKGRKKKSWPATHAEVEMLFGLIDIKVLSRVLRMERITKEQLLWCEGKMNKLELLDGKLQRDPSPTLFPLFKAVDRFKWVENLPVSTSMKEICRLGVLSRLVLPAGSLSGQFFSTKSMVNSIMLMLSSSSMEFMFLIFVMESSMKMVFEFHFAWIMEDMLCSVEVEWQQHRKS</sequence>
<dbReference type="AlphaFoldDB" id="A0A438E4S7"/>
<dbReference type="InterPro" id="IPR012870">
    <property type="entry name" value="DUF1666"/>
</dbReference>
<feature type="compositionally biased region" description="Basic residues" evidence="2">
    <location>
        <begin position="1"/>
        <end position="14"/>
    </location>
</feature>
<dbReference type="PANTHER" id="PTHR46702">
    <property type="entry name" value="DNA LIGASE (DUF1666)-RELATED"/>
    <property type="match status" value="1"/>
</dbReference>
<dbReference type="PANTHER" id="PTHR46702:SF1">
    <property type="entry name" value="DUF1666 FAMILY PROTEIN (DUF1666)"/>
    <property type="match status" value="1"/>
</dbReference>
<feature type="region of interest" description="Disordered" evidence="2">
    <location>
        <begin position="78"/>
        <end position="111"/>
    </location>
</feature>
<feature type="region of interest" description="Disordered" evidence="2">
    <location>
        <begin position="1"/>
        <end position="59"/>
    </location>
</feature>
<proteinExistence type="predicted"/>
<evidence type="ECO:0008006" key="5">
    <source>
        <dbReference type="Google" id="ProtNLM"/>
    </source>
</evidence>
<gene>
    <name evidence="3" type="ORF">CK203_079907</name>
</gene>
<feature type="compositionally biased region" description="Basic and acidic residues" evidence="2">
    <location>
        <begin position="101"/>
        <end position="111"/>
    </location>
</feature>
<reference evidence="3 4" key="1">
    <citation type="journal article" date="2018" name="PLoS Genet.">
        <title>Population sequencing reveals clonal diversity and ancestral inbreeding in the grapevine cultivar Chardonnay.</title>
        <authorList>
            <person name="Roach M.J."/>
            <person name="Johnson D.L."/>
            <person name="Bohlmann J."/>
            <person name="van Vuuren H.J."/>
            <person name="Jones S.J."/>
            <person name="Pretorius I.S."/>
            <person name="Schmidt S.A."/>
            <person name="Borneman A.R."/>
        </authorList>
    </citation>
    <scope>NUCLEOTIDE SEQUENCE [LARGE SCALE GENOMIC DNA]</scope>
    <source>
        <strain evidence="4">cv. Chardonnay</strain>
        <tissue evidence="3">Leaf</tissue>
    </source>
</reference>
<keyword evidence="1" id="KW-0175">Coiled coil</keyword>
<protein>
    <recommendedName>
        <fullName evidence="5">Ribosomal protein L34Ae</fullName>
    </recommendedName>
</protein>
<evidence type="ECO:0000313" key="3">
    <source>
        <dbReference type="EMBL" id="RVW42767.1"/>
    </source>
</evidence>
<accession>A0A438E4S7</accession>
<evidence type="ECO:0000256" key="1">
    <source>
        <dbReference type="SAM" id="Coils"/>
    </source>
</evidence>
<feature type="compositionally biased region" description="Basic and acidic residues" evidence="2">
    <location>
        <begin position="15"/>
        <end position="36"/>
    </location>
</feature>
<feature type="coiled-coil region" evidence="1">
    <location>
        <begin position="348"/>
        <end position="375"/>
    </location>
</feature>
<feature type="compositionally biased region" description="Acidic residues" evidence="2">
    <location>
        <begin position="84"/>
        <end position="96"/>
    </location>
</feature>
<feature type="compositionally biased region" description="Acidic residues" evidence="2">
    <location>
        <begin position="50"/>
        <end position="59"/>
    </location>
</feature>
<dbReference type="Proteomes" id="UP000288805">
    <property type="component" value="Unassembled WGS sequence"/>
</dbReference>
<evidence type="ECO:0000256" key="2">
    <source>
        <dbReference type="SAM" id="MobiDB-lite"/>
    </source>
</evidence>
<dbReference type="Pfam" id="PF07891">
    <property type="entry name" value="DUF1666"/>
    <property type="match status" value="1"/>
</dbReference>
<feature type="region of interest" description="Disordered" evidence="2">
    <location>
        <begin position="148"/>
        <end position="171"/>
    </location>
</feature>